<evidence type="ECO:0000313" key="1">
    <source>
        <dbReference type="EMBL" id="CAF1482473.1"/>
    </source>
</evidence>
<comment type="caution">
    <text evidence="1">The sequence shown here is derived from an EMBL/GenBank/DDBJ whole genome shotgun (WGS) entry which is preliminary data.</text>
</comment>
<organism evidence="1 2">
    <name type="scientific">Rotaria sordida</name>
    <dbReference type="NCBI Taxonomy" id="392033"/>
    <lineage>
        <taxon>Eukaryota</taxon>
        <taxon>Metazoa</taxon>
        <taxon>Spiralia</taxon>
        <taxon>Gnathifera</taxon>
        <taxon>Rotifera</taxon>
        <taxon>Eurotatoria</taxon>
        <taxon>Bdelloidea</taxon>
        <taxon>Philodinida</taxon>
        <taxon>Philodinidae</taxon>
        <taxon>Rotaria</taxon>
    </lineage>
</organism>
<dbReference type="EMBL" id="CAJNOU010005577">
    <property type="protein sequence ID" value="CAF1482473.1"/>
    <property type="molecule type" value="Genomic_DNA"/>
</dbReference>
<gene>
    <name evidence="1" type="ORF">SEV965_LOCUS35170</name>
</gene>
<name>A0A815RVJ5_9BILA</name>
<accession>A0A815RVJ5</accession>
<evidence type="ECO:0000313" key="2">
    <source>
        <dbReference type="Proteomes" id="UP000663889"/>
    </source>
</evidence>
<dbReference type="Proteomes" id="UP000663889">
    <property type="component" value="Unassembled WGS sequence"/>
</dbReference>
<protein>
    <submittedName>
        <fullName evidence="1">Uncharacterized protein</fullName>
    </submittedName>
</protein>
<dbReference type="AlphaFoldDB" id="A0A815RVJ5"/>
<reference evidence="1" key="1">
    <citation type="submission" date="2021-02" db="EMBL/GenBank/DDBJ databases">
        <authorList>
            <person name="Nowell W R."/>
        </authorList>
    </citation>
    <scope>NUCLEOTIDE SEQUENCE</scope>
</reference>
<sequence>MKNKTKEILNSSTIEKLLLVADPQLIDEKDEDLFGLITRKDGDSDKQPILRQRFRNYFGRSITLYRQNDIEYLKLDIDMLESYVDDKRVAIMKQTQNRPLSSIFRIVLNHWPSLTHPTRFVKRVINELESNLILKGDSHHFYIFAYDRNLDQKRFIYEISISGCSYRMGVNRIGYIVLLLDSATKMAHLAIFPTPRRYISLYLYAAYWDLLFD</sequence>
<proteinExistence type="predicted"/>